<evidence type="ECO:0000259" key="3">
    <source>
        <dbReference type="Pfam" id="PF19913"/>
    </source>
</evidence>
<keyword evidence="2" id="KW-1133">Transmembrane helix</keyword>
<dbReference type="InterPro" id="IPR045400">
    <property type="entry name" value="Wolframin_Cys-rich"/>
</dbReference>
<evidence type="ECO:0000313" key="7">
    <source>
        <dbReference type="Proteomes" id="UP001148838"/>
    </source>
</evidence>
<feature type="transmembrane region" description="Helical" evidence="2">
    <location>
        <begin position="591"/>
        <end position="608"/>
    </location>
</feature>
<feature type="transmembrane region" description="Helical" evidence="2">
    <location>
        <begin position="516"/>
        <end position="538"/>
    </location>
</feature>
<accession>A0ABQ8TWD9</accession>
<dbReference type="PRINTS" id="PR02060">
    <property type="entry name" value="WOLFFAMILY"/>
</dbReference>
<keyword evidence="2" id="KW-0812">Transmembrane</keyword>
<feature type="transmembrane region" description="Helical" evidence="2">
    <location>
        <begin position="292"/>
        <end position="316"/>
    </location>
</feature>
<feature type="domain" description="Wolframin EF-hand" evidence="4">
    <location>
        <begin position="101"/>
        <end position="207"/>
    </location>
</feature>
<feature type="domain" description="Wolframin OB-fold" evidence="3">
    <location>
        <begin position="740"/>
        <end position="865"/>
    </location>
</feature>
<feature type="region of interest" description="Disordered" evidence="1">
    <location>
        <begin position="132"/>
        <end position="169"/>
    </location>
</feature>
<dbReference type="Pfam" id="PF20053">
    <property type="entry name" value="WC-rich"/>
    <property type="match status" value="1"/>
</dbReference>
<dbReference type="Pfam" id="PF19914">
    <property type="entry name" value="WEF-hand"/>
    <property type="match status" value="1"/>
</dbReference>
<protein>
    <recommendedName>
        <fullName evidence="8">Wolframin</fullName>
    </recommendedName>
</protein>
<feature type="transmembrane region" description="Helical" evidence="2">
    <location>
        <begin position="384"/>
        <end position="400"/>
    </location>
</feature>
<proteinExistence type="predicted"/>
<evidence type="ECO:0008006" key="8">
    <source>
        <dbReference type="Google" id="ProtNLM"/>
    </source>
</evidence>
<gene>
    <name evidence="6" type="ORF">ANN_02435</name>
</gene>
<evidence type="ECO:0000259" key="4">
    <source>
        <dbReference type="Pfam" id="PF19914"/>
    </source>
</evidence>
<evidence type="ECO:0000259" key="5">
    <source>
        <dbReference type="Pfam" id="PF20053"/>
    </source>
</evidence>
<evidence type="ECO:0000256" key="2">
    <source>
        <dbReference type="SAM" id="Phobius"/>
    </source>
</evidence>
<dbReference type="InterPro" id="IPR026209">
    <property type="entry name" value="Wolframin_fam"/>
</dbReference>
<dbReference type="Gene3D" id="1.25.40.10">
    <property type="entry name" value="Tetratricopeptide repeat domain"/>
    <property type="match status" value="1"/>
</dbReference>
<dbReference type="InterPro" id="IPR011990">
    <property type="entry name" value="TPR-like_helical_dom_sf"/>
</dbReference>
<feature type="transmembrane region" description="Helical" evidence="2">
    <location>
        <begin position="550"/>
        <end position="571"/>
    </location>
</feature>
<dbReference type="EMBL" id="JAJSOF020000001">
    <property type="protein sequence ID" value="KAJ4450999.1"/>
    <property type="molecule type" value="Genomic_DNA"/>
</dbReference>
<organism evidence="6 7">
    <name type="scientific">Periplaneta americana</name>
    <name type="common">American cockroach</name>
    <name type="synonym">Blatta americana</name>
    <dbReference type="NCBI Taxonomy" id="6978"/>
    <lineage>
        <taxon>Eukaryota</taxon>
        <taxon>Metazoa</taxon>
        <taxon>Ecdysozoa</taxon>
        <taxon>Arthropoda</taxon>
        <taxon>Hexapoda</taxon>
        <taxon>Insecta</taxon>
        <taxon>Pterygota</taxon>
        <taxon>Neoptera</taxon>
        <taxon>Polyneoptera</taxon>
        <taxon>Dictyoptera</taxon>
        <taxon>Blattodea</taxon>
        <taxon>Blattoidea</taxon>
        <taxon>Blattidae</taxon>
        <taxon>Blattinae</taxon>
        <taxon>Periplaneta</taxon>
    </lineage>
</organism>
<dbReference type="PANTHER" id="PTHR13098:SF3">
    <property type="entry name" value="WOLFRAMIN"/>
    <property type="match status" value="1"/>
</dbReference>
<dbReference type="Proteomes" id="UP001148838">
    <property type="component" value="Unassembled WGS sequence"/>
</dbReference>
<keyword evidence="7" id="KW-1185">Reference proteome</keyword>
<reference evidence="6 7" key="1">
    <citation type="journal article" date="2022" name="Allergy">
        <title>Genome assembly and annotation of Periplaneta americana reveal a comprehensive cockroach allergen profile.</title>
        <authorList>
            <person name="Wang L."/>
            <person name="Xiong Q."/>
            <person name="Saelim N."/>
            <person name="Wang L."/>
            <person name="Nong W."/>
            <person name="Wan A.T."/>
            <person name="Shi M."/>
            <person name="Liu X."/>
            <person name="Cao Q."/>
            <person name="Hui J.H.L."/>
            <person name="Sookrung N."/>
            <person name="Leung T.F."/>
            <person name="Tungtrongchitr A."/>
            <person name="Tsui S.K.W."/>
        </authorList>
    </citation>
    <scope>NUCLEOTIDE SEQUENCE [LARGE SCALE GENOMIC DNA]</scope>
    <source>
        <strain evidence="6">PWHHKU_190912</strain>
    </source>
</reference>
<dbReference type="InterPro" id="IPR045458">
    <property type="entry name" value="Wolframin_Sel1-like_rpt"/>
</dbReference>
<dbReference type="PANTHER" id="PTHR13098">
    <property type="entry name" value="WOLFRAMIN"/>
    <property type="match status" value="1"/>
</dbReference>
<evidence type="ECO:0000313" key="6">
    <source>
        <dbReference type="EMBL" id="KAJ4450999.1"/>
    </source>
</evidence>
<dbReference type="InterPro" id="IPR045461">
    <property type="entry name" value="Wolframin_OB_fold"/>
</dbReference>
<evidence type="ECO:0000256" key="1">
    <source>
        <dbReference type="SAM" id="MobiDB-lite"/>
    </source>
</evidence>
<name>A0ABQ8TWD9_PERAM</name>
<sequence length="865" mass="96377">MWTDGPRGSLRRLRSQLAEDGCPESQVILAKLLLEEKCELEVDKEENSRLGVYWLIKASEQGNTEATNILKQCLETGQGITEHNYVDVKSCLSMSQDEKLARKAAREMFSSLSSGQDFITTDQLQRRMKLVEKNSDKGNDTAQVTFEDPEPKQNDDGDSATGKDAGGNQQVVNEMAQGTNEDWRSKGEYSGEKLTEDHLVSAAAMYARGELPLVHQVLSLTSPSHPHIDAMNFLHRVFLHPVITLRSLYAKVLETLAKQGAPFMSYVFPTALTHIQTLILLFVYSVLGTESIILFIPMILYYASFVVMVVSTFQMLHRRREFSDFRVWSQLFLSYSGGNLNPEEAEYQYCSSKLKPYGHFFLALLINLVVYPLIAPQWTPQSEITILAFFLTMLTLYTFMDDKRVPDFLALFSFAVHVLAKYPYETDAVVRQGWRFLDIRIPTFASYVVGNGVEFCLNFRAVFYLFIPAVFLKIAARDNWRGTYKTLIPHCVTLSWWQVAVISSQGATWYGLIRSTLALVGLVLFLPLAGLATILLPVAAVGKYLADSAVLVRVTATVALASLPLALSWYLGRCRAHGTAGGFIDKLITRIQIILGVVAAVSLLLPTLSDMVGQTDSVVDYSEGSGGSLSWEQYQNHCHQPAWEQSSVALVQLRCSHLAGSPIGWDGYVTDVRIRSISNTLEALFQGMLPTSLRDALTCFYGDKYDPDCDEETTPEHALASCKLLKDLKLRHTSCHLEAWNRYKFEVRVKMKSGMWGKGAEVTLIADDSFRNFTLALRPGDRVWFAGYLMSGGGKDSSDHLLGGLKPQVDLEEIGCLGCHRSELQIHKKASGGLKVGSSTSLVAYGYAGLKSVLNFIFNPLVIFK</sequence>
<comment type="caution">
    <text evidence="6">The sequence shown here is derived from an EMBL/GenBank/DDBJ whole genome shotgun (WGS) entry which is preliminary data.</text>
</comment>
<dbReference type="Pfam" id="PF19913">
    <property type="entry name" value="WCOB"/>
    <property type="match status" value="1"/>
</dbReference>
<feature type="transmembrane region" description="Helical" evidence="2">
    <location>
        <begin position="357"/>
        <end position="378"/>
    </location>
</feature>
<keyword evidence="2" id="KW-0472">Membrane</keyword>
<dbReference type="Pfam" id="PF20023">
    <property type="entry name" value="WSLR"/>
    <property type="match status" value="2"/>
</dbReference>
<feature type="domain" description="Wolframin cysteine-rich" evidence="5">
    <location>
        <begin position="631"/>
        <end position="738"/>
    </location>
</feature>
<dbReference type="InterPro" id="IPR045460">
    <property type="entry name" value="Wolframin_EF-hand"/>
</dbReference>
<feature type="transmembrane region" description="Helical" evidence="2">
    <location>
        <begin position="266"/>
        <end position="286"/>
    </location>
</feature>